<name>A0ABR1TH77_9PEZI</name>
<dbReference type="EMBL" id="JAQQWM010000009">
    <property type="protein sequence ID" value="KAK8045985.1"/>
    <property type="molecule type" value="Genomic_DNA"/>
</dbReference>
<protein>
    <submittedName>
        <fullName evidence="1">Uncharacterized protein</fullName>
    </submittedName>
</protein>
<evidence type="ECO:0000313" key="1">
    <source>
        <dbReference type="EMBL" id="KAK8045985.1"/>
    </source>
</evidence>
<keyword evidence="2" id="KW-1185">Reference proteome</keyword>
<comment type="caution">
    <text evidence="1">The sequence shown here is derived from an EMBL/GenBank/DDBJ whole genome shotgun (WGS) entry which is preliminary data.</text>
</comment>
<gene>
    <name evidence="1" type="ORF">PG996_014049</name>
</gene>
<accession>A0ABR1TH77</accession>
<evidence type="ECO:0000313" key="2">
    <source>
        <dbReference type="Proteomes" id="UP001446871"/>
    </source>
</evidence>
<organism evidence="1 2">
    <name type="scientific">Apiospora saccharicola</name>
    <dbReference type="NCBI Taxonomy" id="335842"/>
    <lineage>
        <taxon>Eukaryota</taxon>
        <taxon>Fungi</taxon>
        <taxon>Dikarya</taxon>
        <taxon>Ascomycota</taxon>
        <taxon>Pezizomycotina</taxon>
        <taxon>Sordariomycetes</taxon>
        <taxon>Xylariomycetidae</taxon>
        <taxon>Amphisphaeriales</taxon>
        <taxon>Apiosporaceae</taxon>
        <taxon>Apiospora</taxon>
    </lineage>
</organism>
<proteinExistence type="predicted"/>
<sequence>MCRGEYLLYREREKYRKKRVCVWNTADNPHFSVVADYYNSHDIPNSRYQIWIAHNNPVTRDGLWCVTGGRDDRFYGNEQFQAPGIGAEGTYYDTIPYTFS</sequence>
<dbReference type="Proteomes" id="UP001446871">
    <property type="component" value="Unassembled WGS sequence"/>
</dbReference>
<reference evidence="1 2" key="1">
    <citation type="submission" date="2023-01" db="EMBL/GenBank/DDBJ databases">
        <title>Analysis of 21 Apiospora genomes using comparative genomics revels a genus with tremendous synthesis potential of carbohydrate active enzymes and secondary metabolites.</title>
        <authorList>
            <person name="Sorensen T."/>
        </authorList>
    </citation>
    <scope>NUCLEOTIDE SEQUENCE [LARGE SCALE GENOMIC DNA]</scope>
    <source>
        <strain evidence="1 2">CBS 83171</strain>
    </source>
</reference>